<proteinExistence type="predicted"/>
<dbReference type="InterPro" id="IPR025489">
    <property type="entry name" value="DUF4381"/>
</dbReference>
<accession>A0A0B8P3V2</accession>
<name>A0A0B8P3V2_9VIBR</name>
<gene>
    <name evidence="2" type="ORF">JCM19231_4737</name>
</gene>
<evidence type="ECO:0000313" key="2">
    <source>
        <dbReference type="EMBL" id="GAM59272.1"/>
    </source>
</evidence>
<evidence type="ECO:0000256" key="1">
    <source>
        <dbReference type="SAM" id="Phobius"/>
    </source>
</evidence>
<dbReference type="Pfam" id="PF14316">
    <property type="entry name" value="DUF4381"/>
    <property type="match status" value="1"/>
</dbReference>
<keyword evidence="1" id="KW-0812">Transmembrane</keyword>
<dbReference type="AlphaFoldDB" id="A0A0B8P3V2"/>
<feature type="transmembrane region" description="Helical" evidence="1">
    <location>
        <begin position="12"/>
        <end position="31"/>
    </location>
</feature>
<dbReference type="Proteomes" id="UP000031671">
    <property type="component" value="Unassembled WGS sequence"/>
</dbReference>
<sequence length="143" mass="16290">MEPSAPAAISWLPLSTGWLCVFALLCLYLAYRVYLKIKQYQANAYRRAALAELASLQKLEVLPVLIRRAALYAYPRADVASLIGRDWEKWLDQRCAGSHFSTQFAGLLSNLAYMPSSALQDKQIEQFKAQVAHWLKHHEVNHD</sequence>
<comment type="caution">
    <text evidence="2">The sequence shown here is derived from an EMBL/GenBank/DDBJ whole genome shotgun (WGS) entry which is preliminary data.</text>
</comment>
<dbReference type="EMBL" id="BBRZ01000135">
    <property type="protein sequence ID" value="GAM59272.1"/>
    <property type="molecule type" value="Genomic_DNA"/>
</dbReference>
<keyword evidence="1" id="KW-1133">Transmembrane helix</keyword>
<evidence type="ECO:0000313" key="3">
    <source>
        <dbReference type="Proteomes" id="UP000031671"/>
    </source>
</evidence>
<evidence type="ECO:0008006" key="4">
    <source>
        <dbReference type="Google" id="ProtNLM"/>
    </source>
</evidence>
<reference evidence="2 3" key="2">
    <citation type="submission" date="2015-01" db="EMBL/GenBank/DDBJ databases">
        <authorList>
            <consortium name="NBRP consortium"/>
            <person name="Sawabe T."/>
            <person name="Meirelles P."/>
            <person name="Feng G."/>
            <person name="Sayaka M."/>
            <person name="Hattori M."/>
            <person name="Ohkuma M."/>
        </authorList>
    </citation>
    <scope>NUCLEOTIDE SEQUENCE [LARGE SCALE GENOMIC DNA]</scope>
    <source>
        <strain evidence="3">JCM 19231</strain>
    </source>
</reference>
<protein>
    <recommendedName>
        <fullName evidence="4">DUF4381 domain-containing protein</fullName>
    </recommendedName>
</protein>
<reference evidence="2 3" key="1">
    <citation type="submission" date="2015-01" db="EMBL/GenBank/DDBJ databases">
        <title>Vibrio sp. C1 JCM 19231 whole genome shotgun sequence.</title>
        <authorList>
            <person name="Sawabe T."/>
            <person name="Meirelles P."/>
            <person name="Feng G."/>
            <person name="Sayaka M."/>
            <person name="Hattori M."/>
            <person name="Ohkuma M."/>
        </authorList>
    </citation>
    <scope>NUCLEOTIDE SEQUENCE [LARGE SCALE GENOMIC DNA]</scope>
    <source>
        <strain evidence="3">JCM 19231</strain>
    </source>
</reference>
<organism evidence="2 3">
    <name type="scientific">Vibrio ishigakensis</name>
    <dbReference type="NCBI Taxonomy" id="1481914"/>
    <lineage>
        <taxon>Bacteria</taxon>
        <taxon>Pseudomonadati</taxon>
        <taxon>Pseudomonadota</taxon>
        <taxon>Gammaproteobacteria</taxon>
        <taxon>Vibrionales</taxon>
        <taxon>Vibrionaceae</taxon>
        <taxon>Vibrio</taxon>
    </lineage>
</organism>
<keyword evidence="1" id="KW-0472">Membrane</keyword>
<keyword evidence="3" id="KW-1185">Reference proteome</keyword>